<name>S7PAI9_MYOBR</name>
<evidence type="ECO:0000313" key="3">
    <source>
        <dbReference type="Proteomes" id="UP000052978"/>
    </source>
</evidence>
<proteinExistence type="predicted"/>
<sequence>MSAHPVALEPLRSPRCQAQVPKGWQLQAQATCLHCTSCGSRALAKPKFPNGGSRKLRQLAYIARPKLGKRAGARISQGLRLYGPKSTAKAEAQTKPRSSAAAPAQIPAEATQ</sequence>
<keyword evidence="2" id="KW-0689">Ribosomal protein</keyword>
<feature type="compositionally biased region" description="Low complexity" evidence="1">
    <location>
        <begin position="100"/>
        <end position="112"/>
    </location>
</feature>
<protein>
    <submittedName>
        <fullName evidence="2">60S ribosomal protein L29</fullName>
    </submittedName>
</protein>
<gene>
    <name evidence="2" type="ORF">D623_10008083</name>
</gene>
<reference evidence="2 3" key="1">
    <citation type="journal article" date="2013" name="Nat. Commun.">
        <title>Genome analysis reveals insights into physiology and longevity of the Brandt's bat Myotis brandtii.</title>
        <authorList>
            <person name="Seim I."/>
            <person name="Fang X."/>
            <person name="Xiong Z."/>
            <person name="Lobanov A.V."/>
            <person name="Huang Z."/>
            <person name="Ma S."/>
            <person name="Feng Y."/>
            <person name="Turanov A.A."/>
            <person name="Zhu Y."/>
            <person name="Lenz T.L."/>
            <person name="Gerashchenko M.V."/>
            <person name="Fan D."/>
            <person name="Hee Yim S."/>
            <person name="Yao X."/>
            <person name="Jordan D."/>
            <person name="Xiong Y."/>
            <person name="Ma Y."/>
            <person name="Lyapunov A.N."/>
            <person name="Chen G."/>
            <person name="Kulakova O.I."/>
            <person name="Sun Y."/>
            <person name="Lee S.G."/>
            <person name="Bronson R.T."/>
            <person name="Moskalev A.A."/>
            <person name="Sunyaev S.R."/>
            <person name="Zhang G."/>
            <person name="Krogh A."/>
            <person name="Wang J."/>
            <person name="Gladyshev V.N."/>
        </authorList>
    </citation>
    <scope>NUCLEOTIDE SEQUENCE [LARGE SCALE GENOMIC DNA]</scope>
</reference>
<dbReference type="AlphaFoldDB" id="S7PAI9"/>
<evidence type="ECO:0000313" key="2">
    <source>
        <dbReference type="EMBL" id="EPQ07173.1"/>
    </source>
</evidence>
<dbReference type="GO" id="GO:0005840">
    <property type="term" value="C:ribosome"/>
    <property type="evidence" value="ECO:0007669"/>
    <property type="project" value="UniProtKB-KW"/>
</dbReference>
<dbReference type="EMBL" id="KE162129">
    <property type="protein sequence ID" value="EPQ07173.1"/>
    <property type="molecule type" value="Genomic_DNA"/>
</dbReference>
<keyword evidence="3" id="KW-1185">Reference proteome</keyword>
<accession>S7PAI9</accession>
<organism evidence="2 3">
    <name type="scientific">Myotis brandtii</name>
    <name type="common">Brandt's bat</name>
    <dbReference type="NCBI Taxonomy" id="109478"/>
    <lineage>
        <taxon>Eukaryota</taxon>
        <taxon>Metazoa</taxon>
        <taxon>Chordata</taxon>
        <taxon>Craniata</taxon>
        <taxon>Vertebrata</taxon>
        <taxon>Euteleostomi</taxon>
        <taxon>Mammalia</taxon>
        <taxon>Eutheria</taxon>
        <taxon>Laurasiatheria</taxon>
        <taxon>Chiroptera</taxon>
        <taxon>Yangochiroptera</taxon>
        <taxon>Vespertilionidae</taxon>
        <taxon>Myotis</taxon>
    </lineage>
</organism>
<keyword evidence="2" id="KW-0687">Ribonucleoprotein</keyword>
<feature type="region of interest" description="Disordered" evidence="1">
    <location>
        <begin position="78"/>
        <end position="112"/>
    </location>
</feature>
<evidence type="ECO:0000256" key="1">
    <source>
        <dbReference type="SAM" id="MobiDB-lite"/>
    </source>
</evidence>
<dbReference type="Proteomes" id="UP000052978">
    <property type="component" value="Unassembled WGS sequence"/>
</dbReference>